<evidence type="ECO:0000256" key="2">
    <source>
        <dbReference type="ARBA" id="ARBA00009050"/>
    </source>
</evidence>
<dbReference type="PANTHER" id="PTHR46164:SF3">
    <property type="entry name" value="ATF6, ISOFORM C"/>
    <property type="match status" value="1"/>
</dbReference>
<evidence type="ECO:0000256" key="6">
    <source>
        <dbReference type="ARBA" id="ARBA00023242"/>
    </source>
</evidence>
<dbReference type="PROSITE" id="PS50217">
    <property type="entry name" value="BZIP"/>
    <property type="match status" value="1"/>
</dbReference>
<evidence type="ECO:0000256" key="3">
    <source>
        <dbReference type="ARBA" id="ARBA00023015"/>
    </source>
</evidence>
<keyword evidence="4" id="KW-0238">DNA-binding</keyword>
<name>A0A0P5SXF8_9CRUS</name>
<proteinExistence type="inferred from homology"/>
<evidence type="ECO:0000256" key="7">
    <source>
        <dbReference type="SAM" id="Coils"/>
    </source>
</evidence>
<dbReference type="InterPro" id="IPR046347">
    <property type="entry name" value="bZIP_sf"/>
</dbReference>
<sequence length="695" mass="76896">MSLDLISSLDTRFFADEISSSHIPFDLESSLGSEENMMSLSELTNDPMIPFHPTYHDSEFMDTGLSSDSDCNSYSGLLEFNLHASALEKDFSKFDSSDFPNLLSGVDEDIKLEPISPLAQSPQPLSPFENSVTSLMGVKSEIQSNLETPPISPPHLSNTSILSHHSNNSDIIKVITINADGNFHLPKETKVVLAKNNVTNVSSPSIHLSNQLGTNIQPKPLPVNPVVIKVVASGAANGKQNLSGQSLVLTPEEFATLTQQSSGKCAIEALPVQTQKLVQPINGRIPSPSVHYSKPILSCSSPPSGHCDGDVKALKRQQRMIKNRESACLSRKKKKEYVSSLESMLSDLNRENQQLKQENSMLRERVALLERERDSTNKSLGISPNTKKATTVLCAVLLMLSFNVATFGKSYMNPSGPGLVLPEGVMKAEPAVVFQRGAGRTLLWATEDNPDFDTGSENMSLPMCPMLINSTESSRIDSELRDWFHAPSPSSVHIPIFNSAKSDVEVKHESPSKHELAKVIPHSNEMSSTAYRKYLLTQRNSVVRNTQAQFISKNEIQIYEAVPDRYLFAAFFEAIQRKDDTFYVVSFSDDHLLLPATEHNSTVRPRMSLLLPAMPLNQTMHAPRGHIAMMQIDCEVTNTRLLHIREDSIPPFMSEGNRTEDRRPETGKRAWRKSGKKSQPKVGNFNATSSRNSRG</sequence>
<dbReference type="GO" id="GO:0005634">
    <property type="term" value="C:nucleus"/>
    <property type="evidence" value="ECO:0007669"/>
    <property type="project" value="TreeGrafter"/>
</dbReference>
<protein>
    <submittedName>
        <fullName evidence="9">Putative Atf6</fullName>
    </submittedName>
</protein>
<evidence type="ECO:0000256" key="8">
    <source>
        <dbReference type="SAM" id="MobiDB-lite"/>
    </source>
</evidence>
<dbReference type="GO" id="GO:0000978">
    <property type="term" value="F:RNA polymerase II cis-regulatory region sequence-specific DNA binding"/>
    <property type="evidence" value="ECO:0007669"/>
    <property type="project" value="TreeGrafter"/>
</dbReference>
<evidence type="ECO:0000313" key="10">
    <source>
        <dbReference type="Proteomes" id="UP000076858"/>
    </source>
</evidence>
<dbReference type="GO" id="GO:0030968">
    <property type="term" value="P:endoplasmic reticulum unfolded protein response"/>
    <property type="evidence" value="ECO:0007669"/>
    <property type="project" value="TreeGrafter"/>
</dbReference>
<organism evidence="9 10">
    <name type="scientific">Daphnia magna</name>
    <dbReference type="NCBI Taxonomy" id="35525"/>
    <lineage>
        <taxon>Eukaryota</taxon>
        <taxon>Metazoa</taxon>
        <taxon>Ecdysozoa</taxon>
        <taxon>Arthropoda</taxon>
        <taxon>Crustacea</taxon>
        <taxon>Branchiopoda</taxon>
        <taxon>Diplostraca</taxon>
        <taxon>Cladocera</taxon>
        <taxon>Anomopoda</taxon>
        <taxon>Daphniidae</taxon>
        <taxon>Daphnia</taxon>
    </lineage>
</organism>
<dbReference type="InterPro" id="IPR051882">
    <property type="entry name" value="ATF_bZIP_TF"/>
</dbReference>
<comment type="caution">
    <text evidence="9">The sequence shown here is derived from an EMBL/GenBank/DDBJ whole genome shotgun (WGS) entry which is preliminary data.</text>
</comment>
<comment type="similarity">
    <text evidence="2">Belongs to the bZIP family. ATF subfamily.</text>
</comment>
<keyword evidence="3" id="KW-0805">Transcription regulation</keyword>
<dbReference type="Gene3D" id="1.20.5.170">
    <property type="match status" value="1"/>
</dbReference>
<gene>
    <name evidence="9" type="ORF">APZ42_010897</name>
</gene>
<dbReference type="SMART" id="SM00338">
    <property type="entry name" value="BRLZ"/>
    <property type="match status" value="1"/>
</dbReference>
<dbReference type="EMBL" id="LRGB01000005">
    <property type="protein sequence ID" value="KZS22017.1"/>
    <property type="molecule type" value="Genomic_DNA"/>
</dbReference>
<dbReference type="PANTHER" id="PTHR46164">
    <property type="entry name" value="ATF6, ISOFORM C"/>
    <property type="match status" value="1"/>
</dbReference>
<comment type="subcellular location">
    <subcellularLocation>
        <location evidence="1">Membrane</location>
        <topology evidence="1">Single-pass membrane protein</topology>
    </subcellularLocation>
</comment>
<keyword evidence="10" id="KW-1185">Reference proteome</keyword>
<dbReference type="GO" id="GO:0016020">
    <property type="term" value="C:membrane"/>
    <property type="evidence" value="ECO:0007669"/>
    <property type="project" value="UniProtKB-SubCell"/>
</dbReference>
<evidence type="ECO:0000313" key="9">
    <source>
        <dbReference type="EMBL" id="KZS22017.1"/>
    </source>
</evidence>
<evidence type="ECO:0000256" key="1">
    <source>
        <dbReference type="ARBA" id="ARBA00004167"/>
    </source>
</evidence>
<dbReference type="InterPro" id="IPR004827">
    <property type="entry name" value="bZIP"/>
</dbReference>
<reference evidence="9 10" key="1">
    <citation type="submission" date="2016-03" db="EMBL/GenBank/DDBJ databases">
        <title>EvidentialGene: Evidence-directed Construction of Genes on Genomes.</title>
        <authorList>
            <person name="Gilbert D.G."/>
            <person name="Choi J.-H."/>
            <person name="Mockaitis K."/>
            <person name="Colbourne J."/>
            <person name="Pfrender M."/>
        </authorList>
    </citation>
    <scope>NUCLEOTIDE SEQUENCE [LARGE SCALE GENOMIC DNA]</scope>
    <source>
        <strain evidence="9 10">Xinb3</strain>
        <tissue evidence="9">Complete organism</tissue>
    </source>
</reference>
<feature type="compositionally biased region" description="Basic and acidic residues" evidence="8">
    <location>
        <begin position="657"/>
        <end position="668"/>
    </location>
</feature>
<dbReference type="AlphaFoldDB" id="A0A0P5SXF8"/>
<dbReference type="Proteomes" id="UP000076858">
    <property type="component" value="Unassembled WGS sequence"/>
</dbReference>
<keyword evidence="5" id="KW-0804">Transcription</keyword>
<feature type="compositionally biased region" description="Polar residues" evidence="8">
    <location>
        <begin position="685"/>
        <end position="695"/>
    </location>
</feature>
<evidence type="ECO:0000256" key="5">
    <source>
        <dbReference type="ARBA" id="ARBA00023163"/>
    </source>
</evidence>
<keyword evidence="7" id="KW-0175">Coiled coil</keyword>
<dbReference type="GO" id="GO:0000981">
    <property type="term" value="F:DNA-binding transcription factor activity, RNA polymerase II-specific"/>
    <property type="evidence" value="ECO:0007669"/>
    <property type="project" value="TreeGrafter"/>
</dbReference>
<feature type="coiled-coil region" evidence="7">
    <location>
        <begin position="338"/>
        <end position="379"/>
    </location>
</feature>
<dbReference type="Pfam" id="PF00170">
    <property type="entry name" value="bZIP_1"/>
    <property type="match status" value="1"/>
</dbReference>
<dbReference type="OrthoDB" id="644067at2759"/>
<dbReference type="SUPFAM" id="SSF57959">
    <property type="entry name" value="Leucine zipper domain"/>
    <property type="match status" value="1"/>
</dbReference>
<dbReference type="CDD" id="cd14700">
    <property type="entry name" value="bZIP_ATF6"/>
    <property type="match status" value="1"/>
</dbReference>
<keyword evidence="6" id="KW-0539">Nucleus</keyword>
<evidence type="ECO:0000256" key="4">
    <source>
        <dbReference type="ARBA" id="ARBA00023125"/>
    </source>
</evidence>
<feature type="region of interest" description="Disordered" evidence="8">
    <location>
        <begin position="647"/>
        <end position="695"/>
    </location>
</feature>
<accession>A0A0P5SXF8</accession>
<dbReference type="STRING" id="35525.A0A0P5SXF8"/>
<feature type="compositionally biased region" description="Basic residues" evidence="8">
    <location>
        <begin position="669"/>
        <end position="679"/>
    </location>
</feature>